<accession>A6IAI2</accession>
<feature type="region of interest" description="Disordered" evidence="1">
    <location>
        <begin position="46"/>
        <end position="68"/>
    </location>
</feature>
<gene>
    <name evidence="2" type="ORF">rCG_56315</name>
</gene>
<proteinExistence type="predicted"/>
<evidence type="ECO:0000256" key="1">
    <source>
        <dbReference type="SAM" id="MobiDB-lite"/>
    </source>
</evidence>
<dbReference type="EMBL" id="CH473957">
    <property type="protein sequence ID" value="EDL91100.1"/>
    <property type="molecule type" value="Genomic_DNA"/>
</dbReference>
<reference evidence="3" key="1">
    <citation type="submission" date="2005-09" db="EMBL/GenBank/DDBJ databases">
        <authorList>
            <person name="Mural R.J."/>
            <person name="Li P.W."/>
            <person name="Adams M.D."/>
            <person name="Amanatides P.G."/>
            <person name="Baden-Tillson H."/>
            <person name="Barnstead M."/>
            <person name="Chin S.H."/>
            <person name="Dew I."/>
            <person name="Evans C.A."/>
            <person name="Ferriera S."/>
            <person name="Flanigan M."/>
            <person name="Fosler C."/>
            <person name="Glodek A."/>
            <person name="Gu Z."/>
            <person name="Holt R.A."/>
            <person name="Jennings D."/>
            <person name="Kraft C.L."/>
            <person name="Lu F."/>
            <person name="Nguyen T."/>
            <person name="Nusskern D.R."/>
            <person name="Pfannkoch C.M."/>
            <person name="Sitter C."/>
            <person name="Sutton G.G."/>
            <person name="Venter J.C."/>
            <person name="Wang Z."/>
            <person name="Woodage T."/>
            <person name="Zheng X.H."/>
            <person name="Zhong F."/>
        </authorList>
    </citation>
    <scope>NUCLEOTIDE SEQUENCE [LARGE SCALE GENOMIC DNA]</scope>
    <source>
        <strain>BN</strain>
        <strain evidence="3">Sprague-Dawley</strain>
    </source>
</reference>
<evidence type="ECO:0000313" key="3">
    <source>
        <dbReference type="Proteomes" id="UP000234681"/>
    </source>
</evidence>
<dbReference type="AlphaFoldDB" id="A6IAI2"/>
<organism evidence="2 3">
    <name type="scientific">Rattus norvegicus</name>
    <name type="common">Rat</name>
    <dbReference type="NCBI Taxonomy" id="10116"/>
    <lineage>
        <taxon>Eukaryota</taxon>
        <taxon>Metazoa</taxon>
        <taxon>Chordata</taxon>
        <taxon>Craniata</taxon>
        <taxon>Vertebrata</taxon>
        <taxon>Euteleostomi</taxon>
        <taxon>Mammalia</taxon>
        <taxon>Eutheria</taxon>
        <taxon>Euarchontoglires</taxon>
        <taxon>Glires</taxon>
        <taxon>Rodentia</taxon>
        <taxon>Myomorpha</taxon>
        <taxon>Muroidea</taxon>
        <taxon>Muridae</taxon>
        <taxon>Murinae</taxon>
        <taxon>Rattus</taxon>
    </lineage>
</organism>
<evidence type="ECO:0000313" key="2">
    <source>
        <dbReference type="EMBL" id="EDL91100.1"/>
    </source>
</evidence>
<protein>
    <submittedName>
        <fullName evidence="2">RCG56315</fullName>
    </submittedName>
</protein>
<feature type="compositionally biased region" description="Basic and acidic residues" evidence="1">
    <location>
        <begin position="59"/>
        <end position="68"/>
    </location>
</feature>
<name>A6IAI2_RAT</name>
<sequence>MRDRAERVFFKGVVSHLVDHAQGESSTPRGMWAAQIGPHRLFKNTKDREHMGSGANLRGGKENTGEWI</sequence>
<dbReference type="Proteomes" id="UP000234681">
    <property type="component" value="Chromosome 4"/>
</dbReference>